<reference evidence="1 2" key="1">
    <citation type="submission" date="2015-04" db="EMBL/GenBank/DDBJ databases">
        <title>Complete genome sequence of Schizopora paradoxa KUC8140, a cosmopolitan wood degrader in East Asia.</title>
        <authorList>
            <consortium name="DOE Joint Genome Institute"/>
            <person name="Min B."/>
            <person name="Park H."/>
            <person name="Jang Y."/>
            <person name="Kim J.-J."/>
            <person name="Kim K.H."/>
            <person name="Pangilinan J."/>
            <person name="Lipzen A."/>
            <person name="Riley R."/>
            <person name="Grigoriev I.V."/>
            <person name="Spatafora J.W."/>
            <person name="Choi I.-G."/>
        </authorList>
    </citation>
    <scope>NUCLEOTIDE SEQUENCE [LARGE SCALE GENOMIC DNA]</scope>
    <source>
        <strain evidence="1 2">KUC8140</strain>
    </source>
</reference>
<proteinExistence type="predicted"/>
<dbReference type="EMBL" id="KQ085980">
    <property type="protein sequence ID" value="KLO12340.1"/>
    <property type="molecule type" value="Genomic_DNA"/>
</dbReference>
<dbReference type="Proteomes" id="UP000053477">
    <property type="component" value="Unassembled WGS sequence"/>
</dbReference>
<protein>
    <submittedName>
        <fullName evidence="1">Uncharacterized protein</fullName>
    </submittedName>
</protein>
<sequence>MWLGMLMSRSPESAWNSTTSFRDKSKVEVCGVPIFWSMAPLLCVGTAAPKATVISKQIIRKSCGAASQMSNNERSFRWSQLNMRNPDAESLQTGTWIRNSLRTELANLVTEMSGMKNQQCNAKELLRSQGHRIRAFLRDCRGISPTCELYTGHQKDPGVILATTQQQQLRDPSPICYRYSSAIIN</sequence>
<organism evidence="1 2">
    <name type="scientific">Schizopora paradoxa</name>
    <dbReference type="NCBI Taxonomy" id="27342"/>
    <lineage>
        <taxon>Eukaryota</taxon>
        <taxon>Fungi</taxon>
        <taxon>Dikarya</taxon>
        <taxon>Basidiomycota</taxon>
        <taxon>Agaricomycotina</taxon>
        <taxon>Agaricomycetes</taxon>
        <taxon>Hymenochaetales</taxon>
        <taxon>Schizoporaceae</taxon>
        <taxon>Schizopora</taxon>
    </lineage>
</organism>
<gene>
    <name evidence="1" type="ORF">SCHPADRAFT_890911</name>
</gene>
<evidence type="ECO:0000313" key="2">
    <source>
        <dbReference type="Proteomes" id="UP000053477"/>
    </source>
</evidence>
<evidence type="ECO:0000313" key="1">
    <source>
        <dbReference type="EMBL" id="KLO12340.1"/>
    </source>
</evidence>
<accession>A0A0H2RK12</accession>
<dbReference type="InParanoid" id="A0A0H2RK12"/>
<keyword evidence="2" id="KW-1185">Reference proteome</keyword>
<dbReference type="AlphaFoldDB" id="A0A0H2RK12"/>
<name>A0A0H2RK12_9AGAM</name>